<organism evidence="1 2">
    <name type="scientific">Dendrothele bispora (strain CBS 962.96)</name>
    <dbReference type="NCBI Taxonomy" id="1314807"/>
    <lineage>
        <taxon>Eukaryota</taxon>
        <taxon>Fungi</taxon>
        <taxon>Dikarya</taxon>
        <taxon>Basidiomycota</taxon>
        <taxon>Agaricomycotina</taxon>
        <taxon>Agaricomycetes</taxon>
        <taxon>Agaricomycetidae</taxon>
        <taxon>Agaricales</taxon>
        <taxon>Agaricales incertae sedis</taxon>
        <taxon>Dendrothele</taxon>
    </lineage>
</organism>
<gene>
    <name evidence="1" type="ORF">K435DRAFT_469837</name>
</gene>
<name>A0A4S8KZZ7_DENBC</name>
<evidence type="ECO:0000313" key="1">
    <source>
        <dbReference type="EMBL" id="THU81682.1"/>
    </source>
</evidence>
<sequence>MSVFSGIWFPMPQLRQEMNLTVSDILSYQDLDPSELDSASDDWSDLGSETSKFDSPSDVSIQYLEPSPWLEGYLIGNDGLRKSCRGVASRDGTRFCWMFDLEVPDASPPVHTECWICAGCHYSHVRIQPVSCAKCSTWFGNQGHWRGEIMVLKVIHKSHCVDI</sequence>
<dbReference type="EMBL" id="ML179787">
    <property type="protein sequence ID" value="THU81682.1"/>
    <property type="molecule type" value="Genomic_DNA"/>
</dbReference>
<dbReference type="Proteomes" id="UP000297245">
    <property type="component" value="Unassembled WGS sequence"/>
</dbReference>
<dbReference type="AlphaFoldDB" id="A0A4S8KZZ7"/>
<keyword evidence="2" id="KW-1185">Reference proteome</keyword>
<accession>A0A4S8KZZ7</accession>
<evidence type="ECO:0000313" key="2">
    <source>
        <dbReference type="Proteomes" id="UP000297245"/>
    </source>
</evidence>
<proteinExistence type="predicted"/>
<protein>
    <submittedName>
        <fullName evidence="1">Uncharacterized protein</fullName>
    </submittedName>
</protein>
<reference evidence="1 2" key="1">
    <citation type="journal article" date="2019" name="Nat. Ecol. Evol.">
        <title>Megaphylogeny resolves global patterns of mushroom evolution.</title>
        <authorList>
            <person name="Varga T."/>
            <person name="Krizsan K."/>
            <person name="Foldi C."/>
            <person name="Dima B."/>
            <person name="Sanchez-Garcia M."/>
            <person name="Sanchez-Ramirez S."/>
            <person name="Szollosi G.J."/>
            <person name="Szarkandi J.G."/>
            <person name="Papp V."/>
            <person name="Albert L."/>
            <person name="Andreopoulos W."/>
            <person name="Angelini C."/>
            <person name="Antonin V."/>
            <person name="Barry K.W."/>
            <person name="Bougher N.L."/>
            <person name="Buchanan P."/>
            <person name="Buyck B."/>
            <person name="Bense V."/>
            <person name="Catcheside P."/>
            <person name="Chovatia M."/>
            <person name="Cooper J."/>
            <person name="Damon W."/>
            <person name="Desjardin D."/>
            <person name="Finy P."/>
            <person name="Geml J."/>
            <person name="Haridas S."/>
            <person name="Hughes K."/>
            <person name="Justo A."/>
            <person name="Karasinski D."/>
            <person name="Kautmanova I."/>
            <person name="Kiss B."/>
            <person name="Kocsube S."/>
            <person name="Kotiranta H."/>
            <person name="LaButti K.M."/>
            <person name="Lechner B.E."/>
            <person name="Liimatainen K."/>
            <person name="Lipzen A."/>
            <person name="Lukacs Z."/>
            <person name="Mihaltcheva S."/>
            <person name="Morgado L.N."/>
            <person name="Niskanen T."/>
            <person name="Noordeloos M.E."/>
            <person name="Ohm R.A."/>
            <person name="Ortiz-Santana B."/>
            <person name="Ovrebo C."/>
            <person name="Racz N."/>
            <person name="Riley R."/>
            <person name="Savchenko A."/>
            <person name="Shiryaev A."/>
            <person name="Soop K."/>
            <person name="Spirin V."/>
            <person name="Szebenyi C."/>
            <person name="Tomsovsky M."/>
            <person name="Tulloss R.E."/>
            <person name="Uehling J."/>
            <person name="Grigoriev I.V."/>
            <person name="Vagvolgyi C."/>
            <person name="Papp T."/>
            <person name="Martin F.M."/>
            <person name="Miettinen O."/>
            <person name="Hibbett D.S."/>
            <person name="Nagy L.G."/>
        </authorList>
    </citation>
    <scope>NUCLEOTIDE SEQUENCE [LARGE SCALE GENOMIC DNA]</scope>
    <source>
        <strain evidence="1 2">CBS 962.96</strain>
    </source>
</reference>